<name>A0A9D2RZ83_9FIRM</name>
<evidence type="ECO:0000313" key="2">
    <source>
        <dbReference type="EMBL" id="HJB37506.1"/>
    </source>
</evidence>
<gene>
    <name evidence="2" type="ORF">H9942_05505</name>
</gene>
<protein>
    <submittedName>
        <fullName evidence="2">Uncharacterized protein</fullName>
    </submittedName>
</protein>
<reference evidence="2" key="2">
    <citation type="submission" date="2021-04" db="EMBL/GenBank/DDBJ databases">
        <authorList>
            <person name="Gilroy R."/>
        </authorList>
    </citation>
    <scope>NUCLEOTIDE SEQUENCE</scope>
    <source>
        <strain evidence="2">ChiBcolR8-3208</strain>
    </source>
</reference>
<keyword evidence="1" id="KW-0812">Transmembrane</keyword>
<sequence length="401" mass="43490">MASFTPDLDQLHELYCQYGADLFALCYLQAGRPAQALDLMAASLCDMAASPKLWELAASGKEGFLRVGHLNCVDASLRRPKRPKRKKDTSGQEAPRAVLPFSLTDPLREILKLRLPARTALFCRERLGLSWEAAAQLLGTSPARCQRLYGAALKQAKITAGQARANLETLSPGEDTLDAAWEEFLSQRGQAGFSTRQRYRRARRAMDVAMPFLALGVVAICVVAFLGVENGWFGPSSVPVQGTAQESSSDDLPLEVGDVSVYVPEEGGFAEYIVHNTPYSPEDILRQMVYLGGAPQGTTLLSANLDSGGTESSDGSTVTYTLGDTLSLTLEFSQEAASLSGEEGERMLQAMAATFAAYTQDLDQLSFRCQGEELTVNGKTAQDFLGGQLTITRTVETDYRE</sequence>
<proteinExistence type="predicted"/>
<keyword evidence="1" id="KW-0472">Membrane</keyword>
<dbReference type="EMBL" id="DWXZ01000115">
    <property type="protein sequence ID" value="HJB37506.1"/>
    <property type="molecule type" value="Genomic_DNA"/>
</dbReference>
<keyword evidence="1" id="KW-1133">Transmembrane helix</keyword>
<accession>A0A9D2RZ83</accession>
<dbReference type="Proteomes" id="UP000824214">
    <property type="component" value="Unassembled WGS sequence"/>
</dbReference>
<reference evidence="2" key="1">
    <citation type="journal article" date="2021" name="PeerJ">
        <title>Extensive microbial diversity within the chicken gut microbiome revealed by metagenomics and culture.</title>
        <authorList>
            <person name="Gilroy R."/>
            <person name="Ravi A."/>
            <person name="Getino M."/>
            <person name="Pursley I."/>
            <person name="Horton D.L."/>
            <person name="Alikhan N.F."/>
            <person name="Baker D."/>
            <person name="Gharbi K."/>
            <person name="Hall N."/>
            <person name="Watson M."/>
            <person name="Adriaenssens E.M."/>
            <person name="Foster-Nyarko E."/>
            <person name="Jarju S."/>
            <person name="Secka A."/>
            <person name="Antonio M."/>
            <person name="Oren A."/>
            <person name="Chaudhuri R.R."/>
            <person name="La Ragione R."/>
            <person name="Hildebrand F."/>
            <person name="Pallen M.J."/>
        </authorList>
    </citation>
    <scope>NUCLEOTIDE SEQUENCE</scope>
    <source>
        <strain evidence="2">ChiBcolR8-3208</strain>
    </source>
</reference>
<evidence type="ECO:0000313" key="3">
    <source>
        <dbReference type="Proteomes" id="UP000824214"/>
    </source>
</evidence>
<organism evidence="2 3">
    <name type="scientific">Candidatus Acutalibacter ornithocaccae</name>
    <dbReference type="NCBI Taxonomy" id="2838416"/>
    <lineage>
        <taxon>Bacteria</taxon>
        <taxon>Bacillati</taxon>
        <taxon>Bacillota</taxon>
        <taxon>Clostridia</taxon>
        <taxon>Eubacteriales</taxon>
        <taxon>Acutalibacteraceae</taxon>
        <taxon>Acutalibacter</taxon>
    </lineage>
</organism>
<feature type="transmembrane region" description="Helical" evidence="1">
    <location>
        <begin position="208"/>
        <end position="228"/>
    </location>
</feature>
<comment type="caution">
    <text evidence="2">The sequence shown here is derived from an EMBL/GenBank/DDBJ whole genome shotgun (WGS) entry which is preliminary data.</text>
</comment>
<evidence type="ECO:0000256" key="1">
    <source>
        <dbReference type="SAM" id="Phobius"/>
    </source>
</evidence>
<dbReference type="AlphaFoldDB" id="A0A9D2RZ83"/>